<protein>
    <submittedName>
        <fullName evidence="6">Site-specific integrase</fullName>
    </submittedName>
</protein>
<organism evidence="6 7">
    <name type="scientific">Halobellus limi</name>
    <dbReference type="NCBI Taxonomy" id="699433"/>
    <lineage>
        <taxon>Archaea</taxon>
        <taxon>Methanobacteriati</taxon>
        <taxon>Methanobacteriota</taxon>
        <taxon>Stenosarchaea group</taxon>
        <taxon>Halobacteria</taxon>
        <taxon>Halobacteriales</taxon>
        <taxon>Haloferacaceae</taxon>
        <taxon>Halobellus</taxon>
    </lineage>
</organism>
<accession>A0A4D6H447</accession>
<dbReference type="InterPro" id="IPR010998">
    <property type="entry name" value="Integrase_recombinase_N"/>
</dbReference>
<evidence type="ECO:0000313" key="6">
    <source>
        <dbReference type="EMBL" id="QCC48515.1"/>
    </source>
</evidence>
<evidence type="ECO:0000256" key="3">
    <source>
        <dbReference type="PROSITE-ProRule" id="PRU01248"/>
    </source>
</evidence>
<evidence type="ECO:0000313" key="7">
    <source>
        <dbReference type="Proteomes" id="UP000296733"/>
    </source>
</evidence>
<gene>
    <name evidence="6" type="ORF">DV707_13070</name>
</gene>
<dbReference type="CDD" id="cd00397">
    <property type="entry name" value="DNA_BRE_C"/>
    <property type="match status" value="1"/>
</dbReference>
<dbReference type="InterPro" id="IPR044068">
    <property type="entry name" value="CB"/>
</dbReference>
<dbReference type="GO" id="GO:0003677">
    <property type="term" value="F:DNA binding"/>
    <property type="evidence" value="ECO:0007669"/>
    <property type="project" value="UniProtKB-UniRule"/>
</dbReference>
<evidence type="ECO:0000256" key="2">
    <source>
        <dbReference type="ARBA" id="ARBA00023172"/>
    </source>
</evidence>
<evidence type="ECO:0000256" key="4">
    <source>
        <dbReference type="SAM" id="MobiDB-lite"/>
    </source>
</evidence>
<proteinExistence type="predicted"/>
<reference evidence="6 7" key="1">
    <citation type="journal article" date="2019" name="Nat. Commun.">
        <title>A new type of DNA phosphorothioation-based antiviral system in archaea.</title>
        <authorList>
            <person name="Xiong L."/>
            <person name="Liu S."/>
            <person name="Chen S."/>
            <person name="Xiao Y."/>
            <person name="Zhu B."/>
            <person name="Gao Y."/>
            <person name="Zhang Y."/>
            <person name="Chen B."/>
            <person name="Luo J."/>
            <person name="Deng Z."/>
            <person name="Chen X."/>
            <person name="Wang L."/>
            <person name="Chen S."/>
        </authorList>
    </citation>
    <scope>NUCLEOTIDE SEQUENCE [LARGE SCALE GENOMIC DNA]</scope>
    <source>
        <strain evidence="6 7">CGMCC 1.10331</strain>
    </source>
</reference>
<sequence>MMAGRELKPLAPQEALDWYLEHRVDDLRTATRRKHASALGTFIDWTEEVDVDNMNDISGRTLMKFKTWRKNNTGLNTLSLNGNLAILSVFLQFCEDIDAVHADLSERVPMPNVPPNEEVNEFVPESDEVEGIRSYFRRFEYASRQHVEFELIAEIGLRMGAVRAIDFDDFDPENRVIHLRHRPESREEYGTPLKNGSDGERIVNISDGLRAFIDDYIEYTRHEVVDKYGRKPLFTTPSGRPSTTTIRRDFYKMTRPCGYSNDCPHDRELSDCDATQNSSAAKCPSSFSTHPMRKWSIMHQLDEGVPKELLSDRVDVSVPVLDKHYDQRTEERKSRRRREALEANLTQYAMTDGGSPVNEDTKE</sequence>
<dbReference type="EMBL" id="CP031311">
    <property type="protein sequence ID" value="QCC48515.1"/>
    <property type="molecule type" value="Genomic_DNA"/>
</dbReference>
<evidence type="ECO:0000256" key="1">
    <source>
        <dbReference type="ARBA" id="ARBA00023125"/>
    </source>
</evidence>
<name>A0A4D6H447_9EURY</name>
<keyword evidence="2" id="KW-0233">DNA recombination</keyword>
<feature type="domain" description="Core-binding (CB)" evidence="5">
    <location>
        <begin position="10"/>
        <end position="95"/>
    </location>
</feature>
<dbReference type="Proteomes" id="UP000296733">
    <property type="component" value="Chromosome"/>
</dbReference>
<evidence type="ECO:0000259" key="5">
    <source>
        <dbReference type="PROSITE" id="PS51900"/>
    </source>
</evidence>
<feature type="region of interest" description="Disordered" evidence="4">
    <location>
        <begin position="342"/>
        <end position="363"/>
    </location>
</feature>
<dbReference type="AlphaFoldDB" id="A0A4D6H447"/>
<dbReference type="GO" id="GO:0006310">
    <property type="term" value="P:DNA recombination"/>
    <property type="evidence" value="ECO:0007669"/>
    <property type="project" value="UniProtKB-KW"/>
</dbReference>
<dbReference type="Gene3D" id="1.10.150.130">
    <property type="match status" value="1"/>
</dbReference>
<dbReference type="InterPro" id="IPR013762">
    <property type="entry name" value="Integrase-like_cat_sf"/>
</dbReference>
<dbReference type="PROSITE" id="PS51900">
    <property type="entry name" value="CB"/>
    <property type="match status" value="1"/>
</dbReference>
<dbReference type="InterPro" id="IPR011010">
    <property type="entry name" value="DNA_brk_join_enz"/>
</dbReference>
<keyword evidence="1 3" id="KW-0238">DNA-binding</keyword>
<dbReference type="Gene3D" id="1.10.443.10">
    <property type="entry name" value="Intergrase catalytic core"/>
    <property type="match status" value="1"/>
</dbReference>
<dbReference type="GO" id="GO:0015074">
    <property type="term" value="P:DNA integration"/>
    <property type="evidence" value="ECO:0007669"/>
    <property type="project" value="InterPro"/>
</dbReference>
<dbReference type="KEGG" id="hlm:DV707_13070"/>
<dbReference type="SUPFAM" id="SSF56349">
    <property type="entry name" value="DNA breaking-rejoining enzymes"/>
    <property type="match status" value="1"/>
</dbReference>